<accession>A0A9W4XBV9</accession>
<evidence type="ECO:0000256" key="1">
    <source>
        <dbReference type="ARBA" id="ARBA00004123"/>
    </source>
</evidence>
<reference evidence="8" key="1">
    <citation type="submission" date="2022-12" db="EMBL/GenBank/DDBJ databases">
        <authorList>
            <person name="Brejova B."/>
        </authorList>
    </citation>
    <scope>NUCLEOTIDE SEQUENCE</scope>
</reference>
<dbReference type="GO" id="GO:0006397">
    <property type="term" value="P:mRNA processing"/>
    <property type="evidence" value="ECO:0007669"/>
    <property type="project" value="UniProtKB-KW"/>
</dbReference>
<dbReference type="Pfam" id="PF05182">
    <property type="entry name" value="Fip1"/>
    <property type="match status" value="1"/>
</dbReference>
<evidence type="ECO:0000256" key="6">
    <source>
        <dbReference type="SAM" id="MobiDB-lite"/>
    </source>
</evidence>
<name>A0A9W4XBV9_9ASCO</name>
<feature type="compositionally biased region" description="Polar residues" evidence="6">
    <location>
        <begin position="119"/>
        <end position="138"/>
    </location>
</feature>
<feature type="region of interest" description="Disordered" evidence="6">
    <location>
        <begin position="1"/>
        <end position="140"/>
    </location>
</feature>
<protein>
    <recommendedName>
        <fullName evidence="3">Pre-mRNA polyadenylation factor FIP1</fullName>
    </recommendedName>
</protein>
<comment type="subcellular location">
    <subcellularLocation>
        <location evidence="1">Nucleus</location>
    </subcellularLocation>
</comment>
<feature type="compositionally biased region" description="Acidic residues" evidence="6">
    <location>
        <begin position="56"/>
        <end position="80"/>
    </location>
</feature>
<feature type="domain" description="Pre-mRNA polyadenylation factor Fip1" evidence="7">
    <location>
        <begin position="150"/>
        <end position="191"/>
    </location>
</feature>
<dbReference type="Proteomes" id="UP001152885">
    <property type="component" value="Unassembled WGS sequence"/>
</dbReference>
<evidence type="ECO:0000313" key="9">
    <source>
        <dbReference type="Proteomes" id="UP001152885"/>
    </source>
</evidence>
<feature type="compositionally biased region" description="Basic and acidic residues" evidence="6">
    <location>
        <begin position="30"/>
        <end position="55"/>
    </location>
</feature>
<evidence type="ECO:0000259" key="7">
    <source>
        <dbReference type="Pfam" id="PF05182"/>
    </source>
</evidence>
<dbReference type="EMBL" id="CANTUO010000005">
    <property type="protein sequence ID" value="CAI5759886.1"/>
    <property type="molecule type" value="Genomic_DNA"/>
</dbReference>
<evidence type="ECO:0000256" key="2">
    <source>
        <dbReference type="ARBA" id="ARBA00007459"/>
    </source>
</evidence>
<comment type="similarity">
    <text evidence="2">Belongs to the FIP1 family.</text>
</comment>
<keyword evidence="4" id="KW-0507">mRNA processing</keyword>
<evidence type="ECO:0000313" key="8">
    <source>
        <dbReference type="EMBL" id="CAI5759886.1"/>
    </source>
</evidence>
<proteinExistence type="inferred from homology"/>
<dbReference type="PANTHER" id="PTHR13484:SF0">
    <property type="entry name" value="PRE-MRNA 3'-END-PROCESSING FACTOR FIP1"/>
    <property type="match status" value="1"/>
</dbReference>
<evidence type="ECO:0000256" key="4">
    <source>
        <dbReference type="ARBA" id="ARBA00022664"/>
    </source>
</evidence>
<feature type="compositionally biased region" description="Polar residues" evidence="6">
    <location>
        <begin position="87"/>
        <end position="97"/>
    </location>
</feature>
<feature type="compositionally biased region" description="Pro residues" evidence="6">
    <location>
        <begin position="267"/>
        <end position="282"/>
    </location>
</feature>
<comment type="caution">
    <text evidence="8">The sequence shown here is derived from an EMBL/GenBank/DDBJ whole genome shotgun (WGS) entry which is preliminary data.</text>
</comment>
<keyword evidence="9" id="KW-1185">Reference proteome</keyword>
<feature type="compositionally biased region" description="Acidic residues" evidence="6">
    <location>
        <begin position="1"/>
        <end position="19"/>
    </location>
</feature>
<dbReference type="AlphaFoldDB" id="A0A9W4XBV9"/>
<dbReference type="GO" id="GO:0005847">
    <property type="term" value="C:mRNA cleavage and polyadenylation specificity factor complex"/>
    <property type="evidence" value="ECO:0007669"/>
    <property type="project" value="TreeGrafter"/>
</dbReference>
<feature type="region of interest" description="Disordered" evidence="6">
    <location>
        <begin position="208"/>
        <end position="282"/>
    </location>
</feature>
<gene>
    <name evidence="8" type="ORF">CANVERA_P4398</name>
</gene>
<organism evidence="8 9">
    <name type="scientific">Candida verbasci</name>
    <dbReference type="NCBI Taxonomy" id="1227364"/>
    <lineage>
        <taxon>Eukaryota</taxon>
        <taxon>Fungi</taxon>
        <taxon>Dikarya</taxon>
        <taxon>Ascomycota</taxon>
        <taxon>Saccharomycotina</taxon>
        <taxon>Pichiomycetes</taxon>
        <taxon>Debaryomycetaceae</taxon>
        <taxon>Candida/Lodderomyces clade</taxon>
        <taxon>Candida</taxon>
    </lineage>
</organism>
<sequence length="282" mass="31753">MAKSDDEDAFLYGSEEENDQPAAKRQKTVKFSEDIKAKGVEKGSKQITETDKQEEAKEDNEDEEVEEEEEEEESSDDDIDIIIGGTESKTSTSNQVPGNDILSEMVDTEAEQQQKQDIENSNQRTTITDKSSTININANPEYEGKPLTQLDIETLKVKPWRAPGANISDYFNFGFDEITWTAYCHKQDKLRGEFNPQKIMANIMKGPGQLPPPTIQQSNTNTNQSPMNNKNNSPAPIPPQFQNMPFNFGKMPPNMPQFPMGNLPPGMSYPPPPPPPQNYHRR</sequence>
<evidence type="ECO:0000256" key="3">
    <source>
        <dbReference type="ARBA" id="ARBA00017404"/>
    </source>
</evidence>
<feature type="compositionally biased region" description="Polar residues" evidence="6">
    <location>
        <begin position="215"/>
        <end position="245"/>
    </location>
</feature>
<evidence type="ECO:0000256" key="5">
    <source>
        <dbReference type="ARBA" id="ARBA00023242"/>
    </source>
</evidence>
<dbReference type="InterPro" id="IPR051187">
    <property type="entry name" value="Pre-mRNA_3'-end_processing_reg"/>
</dbReference>
<keyword evidence="5" id="KW-0539">Nucleus</keyword>
<dbReference type="InterPro" id="IPR007854">
    <property type="entry name" value="Fip1_dom"/>
</dbReference>
<dbReference type="OrthoDB" id="1917198at2759"/>
<dbReference type="PANTHER" id="PTHR13484">
    <property type="entry name" value="FIP1-LIKE 1 PROTEIN"/>
    <property type="match status" value="1"/>
</dbReference>